<evidence type="ECO:0000259" key="9">
    <source>
        <dbReference type="Pfam" id="PF23016"/>
    </source>
</evidence>
<evidence type="ECO:0000256" key="1">
    <source>
        <dbReference type="ARBA" id="ARBA00022490"/>
    </source>
</evidence>
<dbReference type="Pfam" id="PF00590">
    <property type="entry name" value="TP_methylase"/>
    <property type="match status" value="1"/>
</dbReference>
<dbReference type="HAMAP" id="MF_01877">
    <property type="entry name" value="16SrRNA_methyltr_I"/>
    <property type="match status" value="1"/>
</dbReference>
<dbReference type="Pfam" id="PF23016">
    <property type="entry name" value="RsmI_C"/>
    <property type="match status" value="1"/>
</dbReference>
<dbReference type="PANTHER" id="PTHR46111">
    <property type="entry name" value="RIBOSOMAL RNA SMALL SUBUNIT METHYLTRANSFERASE I"/>
    <property type="match status" value="1"/>
</dbReference>
<evidence type="ECO:0000256" key="3">
    <source>
        <dbReference type="ARBA" id="ARBA00022603"/>
    </source>
</evidence>
<dbReference type="InterPro" id="IPR035996">
    <property type="entry name" value="4pyrrol_Methylase_sf"/>
</dbReference>
<comment type="similarity">
    <text evidence="6">Belongs to the methyltransferase superfamily. RsmI family.</text>
</comment>
<dbReference type="SUPFAM" id="SSF53790">
    <property type="entry name" value="Tetrapyrrole methylase"/>
    <property type="match status" value="1"/>
</dbReference>
<dbReference type="NCBIfam" id="TIGR00096">
    <property type="entry name" value="16S rRNA (cytidine(1402)-2'-O)-methyltransferase"/>
    <property type="match status" value="1"/>
</dbReference>
<sequence>MQPDPLRPGLYIVATPIGNLGDLTPRAADILARADAIAVEDSRVTAKLLHHIGIKRPMIPYHDHNADRVRPGLIARLGSESIALVSDAGTPLISDPGYKLVRDARAAGHAVTTLPGPCAAIAAITLSGLPSDRFLFAGFLPSKAGARTTAIAEVAGIRATLIFYESGPRLSSALAALAEGLGDRDAAVAREISKTFEECVTGTLSALAARYADAPPKGEIVIVVGPPGEAEPASEAEADVLLAEALARLPAARAAGEVAKATGLNKRDLYARALALKDKPLPFRSSGSAVPPAPPETAGGSFSPNWVGVGDADNRRGVASLRLPHPPAPSPEGEGE</sequence>
<dbReference type="CDD" id="cd11648">
    <property type="entry name" value="RsmI"/>
    <property type="match status" value="1"/>
</dbReference>
<dbReference type="InterPro" id="IPR018063">
    <property type="entry name" value="SAM_MeTrfase_RsmI_CS"/>
</dbReference>
<dbReference type="Gene3D" id="3.40.1010.10">
    <property type="entry name" value="Cobalt-precorrin-4 Transmethylase, Domain 1"/>
    <property type="match status" value="1"/>
</dbReference>
<keyword evidence="3 6" id="KW-0489">Methyltransferase</keyword>
<organism evidence="10 11">
    <name type="scientific">Sphingomonas vulcanisoli</name>
    <dbReference type="NCBI Taxonomy" id="1658060"/>
    <lineage>
        <taxon>Bacteria</taxon>
        <taxon>Pseudomonadati</taxon>
        <taxon>Pseudomonadota</taxon>
        <taxon>Alphaproteobacteria</taxon>
        <taxon>Sphingomonadales</taxon>
        <taxon>Sphingomonadaceae</taxon>
        <taxon>Sphingomonas</taxon>
    </lineage>
</organism>
<dbReference type="PANTHER" id="PTHR46111:SF1">
    <property type="entry name" value="RIBOSOMAL RNA SMALL SUBUNIT METHYLTRANSFERASE I"/>
    <property type="match status" value="1"/>
</dbReference>
<dbReference type="EC" id="2.1.1.198" evidence="6"/>
<dbReference type="GO" id="GO:0008168">
    <property type="term" value="F:methyltransferase activity"/>
    <property type="evidence" value="ECO:0007669"/>
    <property type="project" value="UniProtKB-KW"/>
</dbReference>
<reference evidence="10 11" key="1">
    <citation type="submission" date="2020-03" db="EMBL/GenBank/DDBJ databases">
        <title>Genomic Encyclopedia of Type Strains, Phase III (KMG-III): the genomes of soil and plant-associated and newly described type strains.</title>
        <authorList>
            <person name="Whitman W."/>
        </authorList>
    </citation>
    <scope>NUCLEOTIDE SEQUENCE [LARGE SCALE GENOMIC DNA]</scope>
    <source>
        <strain evidence="10 11">CECT 8804</strain>
    </source>
</reference>
<feature type="region of interest" description="Disordered" evidence="7">
    <location>
        <begin position="281"/>
        <end position="336"/>
    </location>
</feature>
<comment type="catalytic activity">
    <reaction evidence="6">
        <text>cytidine(1402) in 16S rRNA + S-adenosyl-L-methionine = 2'-O-methylcytidine(1402) in 16S rRNA + S-adenosyl-L-homocysteine + H(+)</text>
        <dbReference type="Rhea" id="RHEA:42924"/>
        <dbReference type="Rhea" id="RHEA-COMP:10285"/>
        <dbReference type="Rhea" id="RHEA-COMP:10286"/>
        <dbReference type="ChEBI" id="CHEBI:15378"/>
        <dbReference type="ChEBI" id="CHEBI:57856"/>
        <dbReference type="ChEBI" id="CHEBI:59789"/>
        <dbReference type="ChEBI" id="CHEBI:74495"/>
        <dbReference type="ChEBI" id="CHEBI:82748"/>
        <dbReference type="EC" id="2.1.1.198"/>
    </reaction>
</comment>
<evidence type="ECO:0000313" key="10">
    <source>
        <dbReference type="EMBL" id="NIJ08621.1"/>
    </source>
</evidence>
<accession>A0ABX0TYB0</accession>
<evidence type="ECO:0000256" key="2">
    <source>
        <dbReference type="ARBA" id="ARBA00022552"/>
    </source>
</evidence>
<comment type="caution">
    <text evidence="10">The sequence shown here is derived from an EMBL/GenBank/DDBJ whole genome shotgun (WGS) entry which is preliminary data.</text>
</comment>
<dbReference type="PROSITE" id="PS01296">
    <property type="entry name" value="RSMI"/>
    <property type="match status" value="1"/>
</dbReference>
<keyword evidence="2 6" id="KW-0698">rRNA processing</keyword>
<protein>
    <recommendedName>
        <fullName evidence="6">Ribosomal RNA small subunit methyltransferase I</fullName>
        <ecNumber evidence="6">2.1.1.198</ecNumber>
    </recommendedName>
    <alternativeName>
        <fullName evidence="6">16S rRNA 2'-O-ribose C1402 methyltransferase</fullName>
    </alternativeName>
    <alternativeName>
        <fullName evidence="6">rRNA (cytidine-2'-O-)-methyltransferase RsmI</fullName>
    </alternativeName>
</protein>
<evidence type="ECO:0000256" key="4">
    <source>
        <dbReference type="ARBA" id="ARBA00022679"/>
    </source>
</evidence>
<feature type="domain" description="RsmI HTH" evidence="9">
    <location>
        <begin position="233"/>
        <end position="277"/>
    </location>
</feature>
<dbReference type="InterPro" id="IPR053910">
    <property type="entry name" value="RsmI_HTH"/>
</dbReference>
<comment type="subcellular location">
    <subcellularLocation>
        <location evidence="6">Cytoplasm</location>
    </subcellularLocation>
</comment>
<dbReference type="InterPro" id="IPR014777">
    <property type="entry name" value="4pyrrole_Mease_sub1"/>
</dbReference>
<dbReference type="InterPro" id="IPR014776">
    <property type="entry name" value="4pyrrole_Mease_sub2"/>
</dbReference>
<name>A0ABX0TYB0_9SPHN</name>
<keyword evidence="1 6" id="KW-0963">Cytoplasm</keyword>
<proteinExistence type="inferred from homology"/>
<evidence type="ECO:0000256" key="5">
    <source>
        <dbReference type="ARBA" id="ARBA00022691"/>
    </source>
</evidence>
<evidence type="ECO:0000256" key="6">
    <source>
        <dbReference type="HAMAP-Rule" id="MF_01877"/>
    </source>
</evidence>
<keyword evidence="11" id="KW-1185">Reference proteome</keyword>
<evidence type="ECO:0000259" key="8">
    <source>
        <dbReference type="Pfam" id="PF00590"/>
    </source>
</evidence>
<gene>
    <name evidence="6" type="primary">rsmI</name>
    <name evidence="10" type="ORF">FHS31_002242</name>
</gene>
<dbReference type="PIRSF" id="PIRSF005917">
    <property type="entry name" value="MTase_YraL"/>
    <property type="match status" value="1"/>
</dbReference>
<keyword evidence="5 6" id="KW-0949">S-adenosyl-L-methionine</keyword>
<dbReference type="GO" id="GO:0032259">
    <property type="term" value="P:methylation"/>
    <property type="evidence" value="ECO:0007669"/>
    <property type="project" value="UniProtKB-KW"/>
</dbReference>
<comment type="function">
    <text evidence="6">Catalyzes the 2'-O-methylation of the ribose of cytidine 1402 (C1402) in 16S rRNA.</text>
</comment>
<evidence type="ECO:0000313" key="11">
    <source>
        <dbReference type="Proteomes" id="UP000727456"/>
    </source>
</evidence>
<dbReference type="EMBL" id="JAAOZC010000005">
    <property type="protein sequence ID" value="NIJ08621.1"/>
    <property type="molecule type" value="Genomic_DNA"/>
</dbReference>
<keyword evidence="4 6" id="KW-0808">Transferase</keyword>
<dbReference type="Gene3D" id="3.30.950.10">
    <property type="entry name" value="Methyltransferase, Cobalt-precorrin-4 Transmethylase, Domain 2"/>
    <property type="match status" value="1"/>
</dbReference>
<feature type="domain" description="Tetrapyrrole methylase" evidence="8">
    <location>
        <begin position="10"/>
        <end position="207"/>
    </location>
</feature>
<dbReference type="Proteomes" id="UP000727456">
    <property type="component" value="Unassembled WGS sequence"/>
</dbReference>
<evidence type="ECO:0000256" key="7">
    <source>
        <dbReference type="SAM" id="MobiDB-lite"/>
    </source>
</evidence>
<dbReference type="InterPro" id="IPR008189">
    <property type="entry name" value="rRNA_ssu_MeTfrase_I"/>
</dbReference>
<dbReference type="InterPro" id="IPR000878">
    <property type="entry name" value="4pyrrol_Mease"/>
</dbReference>